<dbReference type="EMBL" id="CP001843">
    <property type="protein sequence ID" value="AEF85670.1"/>
    <property type="molecule type" value="Genomic_DNA"/>
</dbReference>
<dbReference type="STRING" id="545694.TREPR_2702"/>
<organism evidence="1 2">
    <name type="scientific">Treponema primitia (strain ATCC BAA-887 / DSM 12427 / ZAS-2)</name>
    <dbReference type="NCBI Taxonomy" id="545694"/>
    <lineage>
        <taxon>Bacteria</taxon>
        <taxon>Pseudomonadati</taxon>
        <taxon>Spirochaetota</taxon>
        <taxon>Spirochaetia</taxon>
        <taxon>Spirochaetales</taxon>
        <taxon>Treponemataceae</taxon>
        <taxon>Treponema</taxon>
    </lineage>
</organism>
<proteinExistence type="predicted"/>
<sequence length="215" mass="25632">MRSLGEKKQDFLRKKANEIYAPLDHTNELIDDLYDEVSGPGLQVPGFITTRLENRFTYRKDYQFYSVKNTAGNGLNLEFYTRMIRGLLPEKRLALNFDIFKIQWGWHIYKTGFIHLFLDRLETIEREYLEYAAKAEKEERILQITRNSIVTWIDAVLKDGGWAYRTEKEDDRITLKVELKNRRILELPVYYSSFQETIPGLIRAIRDHEGEEQWE</sequence>
<dbReference type="KEGG" id="tpi:TREPR_2702"/>
<keyword evidence="2" id="KW-1185">Reference proteome</keyword>
<dbReference type="AlphaFoldDB" id="F5YQN2"/>
<name>F5YQN2_TREPZ</name>
<gene>
    <name evidence="1" type="ordered locus">TREPR_2702</name>
</gene>
<dbReference type="RefSeq" id="WP_015707525.1">
    <property type="nucleotide sequence ID" value="NC_015578.1"/>
</dbReference>
<evidence type="ECO:0000313" key="2">
    <source>
        <dbReference type="Proteomes" id="UP000009223"/>
    </source>
</evidence>
<evidence type="ECO:0000313" key="1">
    <source>
        <dbReference type="EMBL" id="AEF85670.1"/>
    </source>
</evidence>
<protein>
    <submittedName>
        <fullName evidence="1">Uncharacterized protein</fullName>
    </submittedName>
</protein>
<dbReference type="Proteomes" id="UP000009223">
    <property type="component" value="Chromosome"/>
</dbReference>
<dbReference type="HOGENOM" id="CLU_1282738_0_0_12"/>
<reference evidence="1 2" key="2">
    <citation type="journal article" date="2011" name="ISME J.">
        <title>RNA-seq reveals cooperative metabolic interactions between two termite-gut spirochete species in co-culture.</title>
        <authorList>
            <person name="Rosenthal A.Z."/>
            <person name="Matson E.G."/>
            <person name="Eldar A."/>
            <person name="Leadbetter J.R."/>
        </authorList>
    </citation>
    <scope>NUCLEOTIDE SEQUENCE [LARGE SCALE GENOMIC DNA]</scope>
    <source>
        <strain evidence="2">ATCC BAA-887 / DSM 12427 / ZAS-2</strain>
    </source>
</reference>
<accession>F5YQN2</accession>
<reference evidence="2" key="1">
    <citation type="submission" date="2009-12" db="EMBL/GenBank/DDBJ databases">
        <title>Complete sequence of Treponema primitia strain ZAS-2.</title>
        <authorList>
            <person name="Tetu S.G."/>
            <person name="Matson E."/>
            <person name="Ren Q."/>
            <person name="Seshadri R."/>
            <person name="Elbourne L."/>
            <person name="Hassan K.A."/>
            <person name="Durkin A."/>
            <person name="Radune D."/>
            <person name="Mohamoud Y."/>
            <person name="Shay R."/>
            <person name="Jin S."/>
            <person name="Zhang X."/>
            <person name="Lucey K."/>
            <person name="Ballor N.R."/>
            <person name="Ottesen E."/>
            <person name="Rosenthal R."/>
            <person name="Allen A."/>
            <person name="Leadbetter J.R."/>
            <person name="Paulsen I.T."/>
        </authorList>
    </citation>
    <scope>NUCLEOTIDE SEQUENCE [LARGE SCALE GENOMIC DNA]</scope>
    <source>
        <strain evidence="2">ATCC BAA-887 / DSM 12427 / ZAS-2</strain>
    </source>
</reference>
<dbReference type="OrthoDB" id="9826108at2"/>